<evidence type="ECO:0000313" key="9">
    <source>
        <dbReference type="EMBL" id="KPP92628.1"/>
    </source>
</evidence>
<feature type="transmembrane region" description="Helical" evidence="7">
    <location>
        <begin position="265"/>
        <end position="292"/>
    </location>
</feature>
<evidence type="ECO:0000313" key="10">
    <source>
        <dbReference type="Proteomes" id="UP000050413"/>
    </source>
</evidence>
<comment type="function">
    <text evidence="7">Catalyzes the transfer of the diacylglyceryl group from phosphatidylglycerol to the sulfhydryl group of the N-terminal cysteine of a prolipoprotein, the first step in the formation of mature lipoproteins.</text>
</comment>
<comment type="subcellular location">
    <subcellularLocation>
        <location evidence="7">Cell membrane</location>
        <topology evidence="7">Multi-pass membrane protein</topology>
    </subcellularLocation>
</comment>
<dbReference type="AlphaFoldDB" id="A0A0P7WYA9"/>
<dbReference type="HAMAP" id="MF_01147">
    <property type="entry name" value="Lgt"/>
    <property type="match status" value="1"/>
</dbReference>
<keyword evidence="11" id="KW-1185">Reference proteome</keyword>
<dbReference type="GO" id="GO:0005886">
    <property type="term" value="C:plasma membrane"/>
    <property type="evidence" value="ECO:0007669"/>
    <property type="project" value="UniProtKB-SubCell"/>
</dbReference>
<dbReference type="InterPro" id="IPR001640">
    <property type="entry name" value="Lgt"/>
</dbReference>
<keyword evidence="6 7" id="KW-0472">Membrane</keyword>
<sequence length="301" mass="32792">MLSPLAILFPDLRPEIFSIDIGTFTFALRWYALAYIAGFLLGWWIIMRLMTRPALWPNGTAPMPPAKVEGLLTWVIVGVILGGRLGFVLFYQPAYYLEYPAQALRIWEGGMSFHGGFAGVIVAGLLYCRRHSVPPLQLADAMALVAPIGIGLGRLANFINAELWGRPTLAPWGVVFPGPAAQDCPWDWPSTLCARHPTQLYEAALEGALLFAVLAYLVWRRGGLRQPGLVTGVFAAGYGLGRFTVEFWRQADAQFITPDNPLGHVLALGPVGVSMGQVLSLPMIAVGLALILRARQTRAPA</sequence>
<evidence type="ECO:0000256" key="4">
    <source>
        <dbReference type="ARBA" id="ARBA00022692"/>
    </source>
</evidence>
<dbReference type="PATRIC" id="fig|1666912.4.peg.2090"/>
<dbReference type="GO" id="GO:0042158">
    <property type="term" value="P:lipoprotein biosynthetic process"/>
    <property type="evidence" value="ECO:0007669"/>
    <property type="project" value="UniProtKB-UniRule"/>
</dbReference>
<keyword evidence="4 7" id="KW-0812">Transmembrane</keyword>
<feature type="transmembrane region" description="Helical" evidence="7">
    <location>
        <begin position="111"/>
        <end position="129"/>
    </location>
</feature>
<evidence type="ECO:0000256" key="1">
    <source>
        <dbReference type="ARBA" id="ARBA00007150"/>
    </source>
</evidence>
<evidence type="ECO:0000256" key="2">
    <source>
        <dbReference type="ARBA" id="ARBA00022475"/>
    </source>
</evidence>
<dbReference type="Proteomes" id="UP000182045">
    <property type="component" value="Unassembled WGS sequence"/>
</dbReference>
<comment type="caution">
    <text evidence="9">The sequence shown here is derived from an EMBL/GenBank/DDBJ whole genome shotgun (WGS) entry which is preliminary data.</text>
</comment>
<keyword evidence="9" id="KW-0449">Lipoprotein</keyword>
<dbReference type="UniPathway" id="UPA00664"/>
<dbReference type="Proteomes" id="UP000050413">
    <property type="component" value="Unassembled WGS sequence"/>
</dbReference>
<proteinExistence type="inferred from homology"/>
<evidence type="ECO:0000256" key="5">
    <source>
        <dbReference type="ARBA" id="ARBA00022989"/>
    </source>
</evidence>
<dbReference type="PANTHER" id="PTHR30589">
    <property type="entry name" value="PROLIPOPROTEIN DIACYLGLYCERYL TRANSFERASE"/>
    <property type="match status" value="1"/>
</dbReference>
<dbReference type="OrthoDB" id="871140at2"/>
<feature type="binding site" evidence="7">
    <location>
        <position position="154"/>
    </location>
    <ligand>
        <name>a 1,2-diacyl-sn-glycero-3-phospho-(1'-sn-glycerol)</name>
        <dbReference type="ChEBI" id="CHEBI:64716"/>
    </ligand>
</feature>
<evidence type="ECO:0000313" key="11">
    <source>
        <dbReference type="Proteomes" id="UP000182045"/>
    </source>
</evidence>
<reference evidence="9 10" key="1">
    <citation type="submission" date="2015-09" db="EMBL/GenBank/DDBJ databases">
        <title>Identification and resolution of microdiversity through metagenomic sequencing of parallel consortia.</title>
        <authorList>
            <person name="Nelson W.C."/>
            <person name="Romine M.F."/>
            <person name="Lindemann S.R."/>
        </authorList>
    </citation>
    <scope>NUCLEOTIDE SEQUENCE [LARGE SCALE GENOMIC DNA]</scope>
    <source>
        <strain evidence="9">HL-91</strain>
    </source>
</reference>
<keyword evidence="2 7" id="KW-1003">Cell membrane</keyword>
<gene>
    <name evidence="7 9" type="primary">lgt</name>
    <name evidence="8" type="ORF">Ga0058931_1008</name>
    <name evidence="9" type="ORF">HLUCCA05_09545</name>
</gene>
<feature type="transmembrane region" description="Helical" evidence="7">
    <location>
        <begin position="71"/>
        <end position="91"/>
    </location>
</feature>
<evidence type="ECO:0000256" key="7">
    <source>
        <dbReference type="HAMAP-Rule" id="MF_01147"/>
    </source>
</evidence>
<keyword evidence="5 7" id="KW-1133">Transmembrane helix</keyword>
<feature type="transmembrane region" description="Helical" evidence="7">
    <location>
        <begin position="30"/>
        <end position="50"/>
    </location>
</feature>
<reference evidence="8 11" key="2">
    <citation type="submission" date="2016-01" db="EMBL/GenBank/DDBJ databases">
        <authorList>
            <person name="Varghese N."/>
        </authorList>
    </citation>
    <scope>NUCLEOTIDE SEQUENCE [LARGE SCALE GENOMIC DNA]</scope>
    <source>
        <strain evidence="8 11">HL-91</strain>
    </source>
</reference>
<evidence type="ECO:0000313" key="8">
    <source>
        <dbReference type="EMBL" id="CUX80300.1"/>
    </source>
</evidence>
<dbReference type="EMBL" id="LJSG01000011">
    <property type="protein sequence ID" value="KPP92628.1"/>
    <property type="molecule type" value="Genomic_DNA"/>
</dbReference>
<organism evidence="9 10">
    <name type="scientific">Roseibaca calidilacus</name>
    <dbReference type="NCBI Taxonomy" id="1666912"/>
    <lineage>
        <taxon>Bacteria</taxon>
        <taxon>Pseudomonadati</taxon>
        <taxon>Pseudomonadota</taxon>
        <taxon>Alphaproteobacteria</taxon>
        <taxon>Rhodobacterales</taxon>
        <taxon>Paracoccaceae</taxon>
        <taxon>Roseinatronobacter</taxon>
    </lineage>
</organism>
<dbReference type="STRING" id="1666912.Ga0058931_1008"/>
<dbReference type="Pfam" id="PF01790">
    <property type="entry name" value="LGT"/>
    <property type="match status" value="1"/>
</dbReference>
<comment type="pathway">
    <text evidence="7">Protein modification; lipoprotein biosynthesis (diacylglyceryl transfer).</text>
</comment>
<dbReference type="PANTHER" id="PTHR30589:SF0">
    <property type="entry name" value="PHOSPHATIDYLGLYCEROL--PROLIPOPROTEIN DIACYLGLYCERYL TRANSFERASE"/>
    <property type="match status" value="1"/>
</dbReference>
<dbReference type="EMBL" id="FBYC01000004">
    <property type="protein sequence ID" value="CUX80300.1"/>
    <property type="molecule type" value="Genomic_DNA"/>
</dbReference>
<dbReference type="GO" id="GO:0008961">
    <property type="term" value="F:phosphatidylglycerol-prolipoprotein diacylglyceryl transferase activity"/>
    <property type="evidence" value="ECO:0007669"/>
    <property type="project" value="UniProtKB-UniRule"/>
</dbReference>
<dbReference type="PROSITE" id="PS01311">
    <property type="entry name" value="LGT"/>
    <property type="match status" value="1"/>
</dbReference>
<accession>A0A0P7WYA9</accession>
<dbReference type="RefSeq" id="WP_072245369.1">
    <property type="nucleotide sequence ID" value="NZ_FBYC01000004.1"/>
</dbReference>
<name>A0A0P7WYA9_9RHOB</name>
<evidence type="ECO:0000256" key="3">
    <source>
        <dbReference type="ARBA" id="ARBA00022679"/>
    </source>
</evidence>
<keyword evidence="3 7" id="KW-0808">Transferase</keyword>
<dbReference type="EC" id="2.5.1.145" evidence="7"/>
<feature type="transmembrane region" description="Helical" evidence="7">
    <location>
        <begin position="200"/>
        <end position="219"/>
    </location>
</feature>
<comment type="similarity">
    <text evidence="1 7">Belongs to the Lgt family.</text>
</comment>
<evidence type="ECO:0000256" key="6">
    <source>
        <dbReference type="ARBA" id="ARBA00023136"/>
    </source>
</evidence>
<protein>
    <recommendedName>
        <fullName evidence="7">Phosphatidylglycerol--prolipoprotein diacylglyceryl transferase</fullName>
        <ecNumber evidence="7">2.5.1.145</ecNumber>
    </recommendedName>
</protein>
<dbReference type="NCBIfam" id="TIGR00544">
    <property type="entry name" value="lgt"/>
    <property type="match status" value="1"/>
</dbReference>
<comment type="catalytic activity">
    <reaction evidence="7">
        <text>L-cysteinyl-[prolipoprotein] + a 1,2-diacyl-sn-glycero-3-phospho-(1'-sn-glycerol) = an S-1,2-diacyl-sn-glyceryl-L-cysteinyl-[prolipoprotein] + sn-glycerol 1-phosphate + H(+)</text>
        <dbReference type="Rhea" id="RHEA:56712"/>
        <dbReference type="Rhea" id="RHEA-COMP:14679"/>
        <dbReference type="Rhea" id="RHEA-COMP:14680"/>
        <dbReference type="ChEBI" id="CHEBI:15378"/>
        <dbReference type="ChEBI" id="CHEBI:29950"/>
        <dbReference type="ChEBI" id="CHEBI:57685"/>
        <dbReference type="ChEBI" id="CHEBI:64716"/>
        <dbReference type="ChEBI" id="CHEBI:140658"/>
        <dbReference type="EC" id="2.5.1.145"/>
    </reaction>
</comment>